<dbReference type="Proteomes" id="UP000001822">
    <property type="component" value="Chromosome"/>
</dbReference>
<dbReference type="AlphaFoldDB" id="A0A6N4STZ1"/>
<dbReference type="RefSeq" id="WP_011585957.1">
    <property type="nucleotide sequence ID" value="NC_008255.1"/>
</dbReference>
<organism evidence="2 3">
    <name type="scientific">Cytophaga hutchinsonii (strain ATCC 33406 / DSM 1761 / CIP 103989 / NBRC 15051 / NCIMB 9469 / D465)</name>
    <dbReference type="NCBI Taxonomy" id="269798"/>
    <lineage>
        <taxon>Bacteria</taxon>
        <taxon>Pseudomonadati</taxon>
        <taxon>Bacteroidota</taxon>
        <taxon>Cytophagia</taxon>
        <taxon>Cytophagales</taxon>
        <taxon>Cytophagaceae</taxon>
        <taxon>Cytophaga</taxon>
    </lineage>
</organism>
<dbReference type="InterPro" id="IPR036514">
    <property type="entry name" value="SGNH_hydro_sf"/>
</dbReference>
<dbReference type="Gene3D" id="3.40.50.1110">
    <property type="entry name" value="SGNH hydrolase"/>
    <property type="match status" value="1"/>
</dbReference>
<accession>A0A6N4STZ1</accession>
<dbReference type="Pfam" id="PF08885">
    <property type="entry name" value="GSCFA"/>
    <property type="match status" value="1"/>
</dbReference>
<evidence type="ECO:0000313" key="3">
    <source>
        <dbReference type="Proteomes" id="UP000001822"/>
    </source>
</evidence>
<dbReference type="SUPFAM" id="SSF52266">
    <property type="entry name" value="SGNH hydrolase"/>
    <property type="match status" value="1"/>
</dbReference>
<keyword evidence="3" id="KW-1185">Reference proteome</keyword>
<protein>
    <recommendedName>
        <fullName evidence="1">GSCFA domain-containing protein</fullName>
    </recommendedName>
</protein>
<gene>
    <name evidence="2" type="ordered locus">CHU_2594</name>
</gene>
<dbReference type="KEGG" id="chu:CHU_2594"/>
<reference evidence="2 3" key="1">
    <citation type="journal article" date="2007" name="Appl. Environ. Microbiol.">
        <title>Genome sequence of the cellulolytic gliding bacterium Cytophaga hutchinsonii.</title>
        <authorList>
            <person name="Xie G."/>
            <person name="Bruce D.C."/>
            <person name="Challacombe J.F."/>
            <person name="Chertkov O."/>
            <person name="Detter J.C."/>
            <person name="Gilna P."/>
            <person name="Han C.S."/>
            <person name="Lucas S."/>
            <person name="Misra M."/>
            <person name="Myers G.L."/>
            <person name="Richardson P."/>
            <person name="Tapia R."/>
            <person name="Thayer N."/>
            <person name="Thompson L.S."/>
            <person name="Brettin T.S."/>
            <person name="Henrissat B."/>
            <person name="Wilson D.B."/>
            <person name="McBride M.J."/>
        </authorList>
    </citation>
    <scope>NUCLEOTIDE SEQUENCE [LARGE SCALE GENOMIC DNA]</scope>
    <source>
        <strain evidence="3">ATCC 33406 / DSM 1761 / CIP 103989 / NBRC 15051 / NCIMB 9469 / D465</strain>
    </source>
</reference>
<dbReference type="GO" id="GO:0016788">
    <property type="term" value="F:hydrolase activity, acting on ester bonds"/>
    <property type="evidence" value="ECO:0007669"/>
    <property type="project" value="UniProtKB-ARBA"/>
</dbReference>
<name>A0A6N4STZ1_CYTH3</name>
<dbReference type="EMBL" id="CP000383">
    <property type="protein sequence ID" value="ABG59847.1"/>
    <property type="molecule type" value="Genomic_DNA"/>
</dbReference>
<dbReference type="OrthoDB" id="9807687at2"/>
<dbReference type="InterPro" id="IPR014982">
    <property type="entry name" value="GSCFA"/>
</dbReference>
<sequence length="321" mass="37012">MLTRTEISPGKAPFTIEHNQTVVTIGSCFSDMIGEKLQYYKFDVLANPFGTTFNPISIFQLLTIAIEKKFNPFPASLGEIWYDHQFHSEVSALSAEALHELTNERIAAATKSLARASCLVITLGSAWVYRHVETNTIVNNCHKQSGRYFKKELLSVKHILEDFETVYAKLKELNPSIKIIFTVSPVRHIKDTLQLNSVSKAILLSSVHYMCEQHTDCHYFPSYEIQMDDLRDYRYYAEDLIHPSKQAEKYIWKKLSNWVFSSDLLAALEEWDQLQKLLHHKAFHPSGSAHQQFLQQTIQRFEQFPHWNVSAEIASLKAQCI</sequence>
<feature type="domain" description="GSCFA" evidence="1">
    <location>
        <begin position="22"/>
        <end position="254"/>
    </location>
</feature>
<proteinExistence type="predicted"/>
<evidence type="ECO:0000313" key="2">
    <source>
        <dbReference type="EMBL" id="ABG59847.1"/>
    </source>
</evidence>
<evidence type="ECO:0000259" key="1">
    <source>
        <dbReference type="Pfam" id="PF08885"/>
    </source>
</evidence>
<dbReference type="PROSITE" id="PS51257">
    <property type="entry name" value="PROKAR_LIPOPROTEIN"/>
    <property type="match status" value="1"/>
</dbReference>